<keyword evidence="2" id="KW-1185">Reference proteome</keyword>
<sequence>MRLQKDEMEASQETVWMDEEKGHAVRQEGPFRLAIEYGGPGSSESQVRRQGLDPMGDLETEYLTKNTAVRSSEISNFNLMSAMNSVLAQLGEYLTDKGIVLDIEMSE</sequence>
<accession>A0A024G434</accession>
<proteinExistence type="predicted"/>
<dbReference type="Proteomes" id="UP000053237">
    <property type="component" value="Unassembled WGS sequence"/>
</dbReference>
<name>A0A024G434_9STRA</name>
<gene>
    <name evidence="1" type="ORF">BN9_023040</name>
</gene>
<dbReference type="AlphaFoldDB" id="A0A024G434"/>
<organism evidence="1 2">
    <name type="scientific">Albugo candida</name>
    <dbReference type="NCBI Taxonomy" id="65357"/>
    <lineage>
        <taxon>Eukaryota</taxon>
        <taxon>Sar</taxon>
        <taxon>Stramenopiles</taxon>
        <taxon>Oomycota</taxon>
        <taxon>Peronosporomycetes</taxon>
        <taxon>Albuginales</taxon>
        <taxon>Albuginaceae</taxon>
        <taxon>Albugo</taxon>
    </lineage>
</organism>
<dbReference type="InParanoid" id="A0A024G434"/>
<protein>
    <submittedName>
        <fullName evidence="1">Uncharacterized protein</fullName>
    </submittedName>
</protein>
<dbReference type="EMBL" id="CAIX01000020">
    <property type="protein sequence ID" value="CCI41520.1"/>
    <property type="molecule type" value="Genomic_DNA"/>
</dbReference>
<evidence type="ECO:0000313" key="2">
    <source>
        <dbReference type="Proteomes" id="UP000053237"/>
    </source>
</evidence>
<reference evidence="1 2" key="1">
    <citation type="submission" date="2012-05" db="EMBL/GenBank/DDBJ databases">
        <title>Recombination and specialization in a pathogen metapopulation.</title>
        <authorList>
            <person name="Gardiner A."/>
            <person name="Kemen E."/>
            <person name="Schultz-Larsen T."/>
            <person name="MacLean D."/>
            <person name="Van Oosterhout C."/>
            <person name="Jones J.D.G."/>
        </authorList>
    </citation>
    <scope>NUCLEOTIDE SEQUENCE [LARGE SCALE GENOMIC DNA]</scope>
    <source>
        <strain evidence="1 2">Ac Nc2</strain>
    </source>
</reference>
<comment type="caution">
    <text evidence="1">The sequence shown here is derived from an EMBL/GenBank/DDBJ whole genome shotgun (WGS) entry which is preliminary data.</text>
</comment>
<evidence type="ECO:0000313" key="1">
    <source>
        <dbReference type="EMBL" id="CCI41520.1"/>
    </source>
</evidence>